<dbReference type="InterPro" id="IPR013352">
    <property type="entry name" value="Fe_hydrogenase_subset"/>
</dbReference>
<dbReference type="PROSITE" id="PS00198">
    <property type="entry name" value="4FE4S_FER_1"/>
    <property type="match status" value="1"/>
</dbReference>
<dbReference type="InterPro" id="IPR036991">
    <property type="entry name" value="Fe_hydrogenase_ssu_sf"/>
</dbReference>
<dbReference type="EMBL" id="CYZR01000004">
    <property type="protein sequence ID" value="CUN88345.1"/>
    <property type="molecule type" value="Genomic_DNA"/>
</dbReference>
<dbReference type="Pfam" id="PF02256">
    <property type="entry name" value="Fe_hyd_SSU"/>
    <property type="match status" value="1"/>
</dbReference>
<dbReference type="Gene3D" id="3.40.50.1780">
    <property type="match status" value="1"/>
</dbReference>
<dbReference type="Pfam" id="PF22609">
    <property type="entry name" value="Fe_hydrogense_Fe-S_bd"/>
    <property type="match status" value="1"/>
</dbReference>
<feature type="domain" description="4Fe-4S ferredoxin-type" evidence="6">
    <location>
        <begin position="169"/>
        <end position="198"/>
    </location>
</feature>
<dbReference type="Pfam" id="PF13510">
    <property type="entry name" value="Fer2_4"/>
    <property type="match status" value="1"/>
</dbReference>
<accession>A0ABM9UQ35</accession>
<dbReference type="GO" id="GO:0008901">
    <property type="term" value="F:ferredoxin hydrogenase activity"/>
    <property type="evidence" value="ECO:0007669"/>
    <property type="project" value="UniProtKB-EC"/>
</dbReference>
<evidence type="ECO:0000256" key="2">
    <source>
        <dbReference type="ARBA" id="ARBA00022723"/>
    </source>
</evidence>
<dbReference type="Pfam" id="PF14697">
    <property type="entry name" value="Fer4_21"/>
    <property type="match status" value="1"/>
</dbReference>
<dbReference type="SUPFAM" id="SSF54862">
    <property type="entry name" value="4Fe-4S ferredoxins"/>
    <property type="match status" value="1"/>
</dbReference>
<feature type="domain" description="4Fe-4S ferredoxin-type" evidence="6">
    <location>
        <begin position="136"/>
        <end position="165"/>
    </location>
</feature>
<reference evidence="8 9" key="1">
    <citation type="submission" date="2015-09" db="EMBL/GenBank/DDBJ databases">
        <authorList>
            <consortium name="Pathogen Informatics"/>
        </authorList>
    </citation>
    <scope>NUCLEOTIDE SEQUENCE [LARGE SCALE GENOMIC DNA]</scope>
    <source>
        <strain evidence="8 9">2789STDY5834858</strain>
    </source>
</reference>
<dbReference type="InterPro" id="IPR004108">
    <property type="entry name" value="Fe_hydrogenase_lsu_C"/>
</dbReference>
<dbReference type="InterPro" id="IPR017896">
    <property type="entry name" value="4Fe4S_Fe-S-bd"/>
</dbReference>
<dbReference type="Gene3D" id="3.10.20.740">
    <property type="match status" value="1"/>
</dbReference>
<sequence length="565" mass="63711">MKTIFINNHKFEACDSDSILQVAKRNHINIQTLCYLEECTNMGHCGVCLVEMAETGELIRACSTPVEDGMKIKVNTNKVQNAVRERISDILNHHNFNCGTCVRKGSCELFDIVINNRAKKTAYLEYKDIEPDTRSAAIVYDKSKCIECGRCVSTCRDKSGTEAIRFTNLDRSFDETKCILCGQCVATCPVGALYEKTHLDRVKEALNDKNKHVIVAIAPSVRTAIGEEFKMGYGVDVTKKVYTALRSLGFKKVFDLNYGADMTIVEEGTEFIERIKNNGPFPMYTSCCPGWIRLVENYYPQLLHNISSAKSPQQMFGAATKTYYPTIENLNPEEVFTVTVMPCTAKKFEIDREEMVNRGIKNIDAILTTRELAKLIKESKMDLYNMKESIVDKAMGEYTGAGVLFGTTGGVMEAALRSIKDLTEGKSFEEVDYKVVRGFDNIKEASVTINGNNYNIAVINGTKNFVKFYNSGLLDKKQYHFIEVMACPGGCINGGGQPILTPEKREKINYKKLRAAVLYNQDKNLPYRKSHKNEALMTMYRVYIGQPGNDVAHELFHVHYKKKHD</sequence>
<evidence type="ECO:0000259" key="5">
    <source>
        <dbReference type="PROSITE" id="PS51085"/>
    </source>
</evidence>
<keyword evidence="8" id="KW-0560">Oxidoreductase</keyword>
<dbReference type="InterPro" id="IPR036010">
    <property type="entry name" value="2Fe-2S_ferredoxin-like_sf"/>
</dbReference>
<evidence type="ECO:0000259" key="7">
    <source>
        <dbReference type="PROSITE" id="PS51839"/>
    </source>
</evidence>
<dbReference type="EC" id="1.12.7.2" evidence="8"/>
<proteinExistence type="predicted"/>
<dbReference type="Proteomes" id="UP000095488">
    <property type="component" value="Unassembled WGS sequence"/>
</dbReference>
<dbReference type="Pfam" id="PF02906">
    <property type="entry name" value="Fe_hyd_lg_C"/>
    <property type="match status" value="1"/>
</dbReference>
<keyword evidence="9" id="KW-1185">Reference proteome</keyword>
<organism evidence="8 9">
    <name type="scientific">Sarcina ventriculi</name>
    <name type="common">Clostridium ventriculi</name>
    <dbReference type="NCBI Taxonomy" id="1267"/>
    <lineage>
        <taxon>Bacteria</taxon>
        <taxon>Bacillati</taxon>
        <taxon>Bacillota</taxon>
        <taxon>Clostridia</taxon>
        <taxon>Eubacteriales</taxon>
        <taxon>Clostridiaceae</taxon>
        <taxon>Sarcina</taxon>
    </lineage>
</organism>
<dbReference type="NCBIfam" id="NF040762">
    <property type="entry name" value="Hydr_FeFe_Clost"/>
    <property type="match status" value="1"/>
</dbReference>
<keyword evidence="3" id="KW-0408">Iron</keyword>
<dbReference type="RefSeq" id="WP_055258831.1">
    <property type="nucleotide sequence ID" value="NZ_CABIXL010000004.1"/>
</dbReference>
<dbReference type="InterPro" id="IPR003149">
    <property type="entry name" value="Fe_hydrogenase_ssu"/>
</dbReference>
<keyword evidence="4" id="KW-0411">Iron-sulfur</keyword>
<evidence type="ECO:0000256" key="1">
    <source>
        <dbReference type="ARBA" id="ARBA00022485"/>
    </source>
</evidence>
<evidence type="ECO:0000256" key="4">
    <source>
        <dbReference type="ARBA" id="ARBA00023014"/>
    </source>
</evidence>
<evidence type="ECO:0000313" key="8">
    <source>
        <dbReference type="EMBL" id="CUN88345.1"/>
    </source>
</evidence>
<dbReference type="PROSITE" id="PS51085">
    <property type="entry name" value="2FE2S_FER_2"/>
    <property type="match status" value="1"/>
</dbReference>
<feature type="domain" description="4Fe-4S His(Cys)3-ligated-type" evidence="7">
    <location>
        <begin position="78"/>
        <end position="117"/>
    </location>
</feature>
<evidence type="ECO:0000259" key="6">
    <source>
        <dbReference type="PROSITE" id="PS51379"/>
    </source>
</evidence>
<dbReference type="InterPro" id="IPR017900">
    <property type="entry name" value="4Fe4S_Fe_S_CS"/>
</dbReference>
<name>A0ABM9UQ35_SARVE</name>
<dbReference type="PROSITE" id="PS51839">
    <property type="entry name" value="4FE4S_HC3"/>
    <property type="match status" value="1"/>
</dbReference>
<comment type="caution">
    <text evidence="8">The sequence shown here is derived from an EMBL/GenBank/DDBJ whole genome shotgun (WGS) entry which is preliminary data.</text>
</comment>
<evidence type="ECO:0000313" key="9">
    <source>
        <dbReference type="Proteomes" id="UP000095488"/>
    </source>
</evidence>
<dbReference type="SUPFAM" id="SSF54292">
    <property type="entry name" value="2Fe-2S ferredoxin-like"/>
    <property type="match status" value="1"/>
</dbReference>
<dbReference type="InterPro" id="IPR055150">
    <property type="entry name" value="Fe_hydrogense_Fe-S_bd"/>
</dbReference>
<dbReference type="CDD" id="cd00207">
    <property type="entry name" value="fer2"/>
    <property type="match status" value="1"/>
</dbReference>
<dbReference type="Gene3D" id="3.30.70.20">
    <property type="match status" value="1"/>
</dbReference>
<dbReference type="InterPro" id="IPR001041">
    <property type="entry name" value="2Fe-2S_ferredoxin-type"/>
</dbReference>
<feature type="domain" description="2Fe-2S ferredoxin-type" evidence="5">
    <location>
        <begin position="1"/>
        <end position="78"/>
    </location>
</feature>
<protein>
    <submittedName>
        <fullName evidence="8">Iron hydrogenase 1</fullName>
        <ecNumber evidence="8">1.12.7.2</ecNumber>
    </submittedName>
</protein>
<keyword evidence="1" id="KW-0004">4Fe-4S</keyword>
<dbReference type="InterPro" id="IPR019574">
    <property type="entry name" value="NADH_UbQ_OxRdtase_Gsu_4Fe4S-bd"/>
</dbReference>
<keyword evidence="2" id="KW-0479">Metal-binding</keyword>
<dbReference type="SUPFAM" id="SSF53920">
    <property type="entry name" value="Fe-only hydrogenase"/>
    <property type="match status" value="1"/>
</dbReference>
<dbReference type="InterPro" id="IPR050340">
    <property type="entry name" value="Cytosolic_Fe-S_CAF"/>
</dbReference>
<evidence type="ECO:0000256" key="3">
    <source>
        <dbReference type="ARBA" id="ARBA00023004"/>
    </source>
</evidence>
<dbReference type="InterPro" id="IPR009016">
    <property type="entry name" value="Fe_hydrogenase"/>
</dbReference>
<dbReference type="PANTHER" id="PTHR11615">
    <property type="entry name" value="NITRATE, FORMATE, IRON DEHYDROGENASE"/>
    <property type="match status" value="1"/>
</dbReference>
<dbReference type="Gene3D" id="4.10.260.20">
    <property type="entry name" value="Iron hydrogenase, small subunit"/>
    <property type="match status" value="1"/>
</dbReference>
<dbReference type="NCBIfam" id="TIGR02512">
    <property type="entry name" value="FeFe_hydrog_A"/>
    <property type="match status" value="1"/>
</dbReference>
<dbReference type="SMART" id="SM00902">
    <property type="entry name" value="Fe_hyd_SSU"/>
    <property type="match status" value="1"/>
</dbReference>
<dbReference type="PROSITE" id="PS51379">
    <property type="entry name" value="4FE4S_FER_2"/>
    <property type="match status" value="2"/>
</dbReference>
<gene>
    <name evidence="8" type="ORF">ERS852473_01322</name>
</gene>
<dbReference type="Gene3D" id="3.40.950.10">
    <property type="entry name" value="Fe-only Hydrogenase (Larger Subunit), Chain L, domain 3"/>
    <property type="match status" value="1"/>
</dbReference>